<keyword evidence="3 6" id="KW-0812">Transmembrane</keyword>
<name>A0A7C3ZCJ2_9BACT</name>
<accession>A0A7C3ZCJ2</accession>
<reference evidence="7" key="1">
    <citation type="journal article" date="2020" name="mSystems">
        <title>Genome- and Community-Level Interaction Insights into Carbon Utilization and Element Cycling Functions of Hydrothermarchaeota in Hydrothermal Sediment.</title>
        <authorList>
            <person name="Zhou Z."/>
            <person name="Liu Y."/>
            <person name="Xu W."/>
            <person name="Pan J."/>
            <person name="Luo Z.H."/>
            <person name="Li M."/>
        </authorList>
    </citation>
    <scope>NUCLEOTIDE SEQUENCE [LARGE SCALE GENOMIC DNA]</scope>
    <source>
        <strain evidence="7">SpSt-897</strain>
    </source>
</reference>
<feature type="transmembrane region" description="Helical" evidence="6">
    <location>
        <begin position="60"/>
        <end position="80"/>
    </location>
</feature>
<feature type="transmembrane region" description="Helical" evidence="6">
    <location>
        <begin position="31"/>
        <end position="53"/>
    </location>
</feature>
<organism evidence="7">
    <name type="scientific">Desulfobacca acetoxidans</name>
    <dbReference type="NCBI Taxonomy" id="60893"/>
    <lineage>
        <taxon>Bacteria</taxon>
        <taxon>Pseudomonadati</taxon>
        <taxon>Thermodesulfobacteriota</taxon>
        <taxon>Desulfobaccia</taxon>
        <taxon>Desulfobaccales</taxon>
        <taxon>Desulfobaccaceae</taxon>
        <taxon>Desulfobacca</taxon>
    </lineage>
</organism>
<feature type="transmembrane region" description="Helical" evidence="6">
    <location>
        <begin position="296"/>
        <end position="316"/>
    </location>
</feature>
<sequence>MTGNSRLSQALALGATLLLALWPLAWPEADLYFQVFGMACFYGVLAVAWNIYALCGAISLGHAAFFGLGAYGSALLSHYLGWSPLVTIPIGALAGMAYGVGCGLLFRDLRGVYLGLATLASVEIPKVVIDNWSSLTYGSMGIVGLAGLPDIRLGDLVIALGRDLKAQYYLLLLFLLMAGLLHRYCLFSRWGWALRAIRENETAAAMAGVDIFRQRFLAIILSSYLTGLGGALYAHLLGLIEPALVFNLHISALPLVLSIFGGRLQLYGPILGALCLYPLDQLILQPRLPTGHAAVYGLVIMLTIFFFPQGVASWLLKACRRVSN</sequence>
<dbReference type="EMBL" id="DTMF01000270">
    <property type="protein sequence ID" value="HGF34912.1"/>
    <property type="molecule type" value="Genomic_DNA"/>
</dbReference>
<comment type="caution">
    <text evidence="7">The sequence shown here is derived from an EMBL/GenBank/DDBJ whole genome shotgun (WGS) entry which is preliminary data.</text>
</comment>
<keyword evidence="5 6" id="KW-0472">Membrane</keyword>
<feature type="transmembrane region" description="Helical" evidence="6">
    <location>
        <begin position="7"/>
        <end position="25"/>
    </location>
</feature>
<evidence type="ECO:0000256" key="5">
    <source>
        <dbReference type="ARBA" id="ARBA00023136"/>
    </source>
</evidence>
<evidence type="ECO:0000256" key="1">
    <source>
        <dbReference type="ARBA" id="ARBA00004651"/>
    </source>
</evidence>
<dbReference type="Pfam" id="PF02653">
    <property type="entry name" value="BPD_transp_2"/>
    <property type="match status" value="1"/>
</dbReference>
<feature type="transmembrane region" description="Helical" evidence="6">
    <location>
        <begin position="242"/>
        <end position="260"/>
    </location>
</feature>
<dbReference type="AlphaFoldDB" id="A0A7C3ZCJ2"/>
<feature type="transmembrane region" description="Helical" evidence="6">
    <location>
        <begin position="86"/>
        <end position="106"/>
    </location>
</feature>
<feature type="transmembrane region" description="Helical" evidence="6">
    <location>
        <begin position="168"/>
        <end position="186"/>
    </location>
</feature>
<gene>
    <name evidence="7" type="ORF">ENW96_11100</name>
</gene>
<protein>
    <submittedName>
        <fullName evidence="7">Branched-chain amino acid ABC transporter permease</fullName>
    </submittedName>
</protein>
<keyword evidence="4 6" id="KW-1133">Transmembrane helix</keyword>
<dbReference type="PANTHER" id="PTHR30482:SF10">
    <property type="entry name" value="HIGH-AFFINITY BRANCHED-CHAIN AMINO ACID TRANSPORT PROTEIN BRAE"/>
    <property type="match status" value="1"/>
</dbReference>
<evidence type="ECO:0000256" key="4">
    <source>
        <dbReference type="ARBA" id="ARBA00022989"/>
    </source>
</evidence>
<evidence type="ECO:0000256" key="2">
    <source>
        <dbReference type="ARBA" id="ARBA00022475"/>
    </source>
</evidence>
<dbReference type="InterPro" id="IPR043428">
    <property type="entry name" value="LivM-like"/>
</dbReference>
<comment type="subcellular location">
    <subcellularLocation>
        <location evidence="1">Cell membrane</location>
        <topology evidence="1">Multi-pass membrane protein</topology>
    </subcellularLocation>
</comment>
<evidence type="ECO:0000313" key="7">
    <source>
        <dbReference type="EMBL" id="HGF34912.1"/>
    </source>
</evidence>
<dbReference type="InterPro" id="IPR001851">
    <property type="entry name" value="ABC_transp_permease"/>
</dbReference>
<dbReference type="PANTHER" id="PTHR30482">
    <property type="entry name" value="HIGH-AFFINITY BRANCHED-CHAIN AMINO ACID TRANSPORT SYSTEM PERMEASE"/>
    <property type="match status" value="1"/>
</dbReference>
<evidence type="ECO:0000256" key="3">
    <source>
        <dbReference type="ARBA" id="ARBA00022692"/>
    </source>
</evidence>
<dbReference type="GO" id="GO:0015658">
    <property type="term" value="F:branched-chain amino acid transmembrane transporter activity"/>
    <property type="evidence" value="ECO:0007669"/>
    <property type="project" value="InterPro"/>
</dbReference>
<dbReference type="CDD" id="cd06581">
    <property type="entry name" value="TM_PBP1_LivM_like"/>
    <property type="match status" value="1"/>
</dbReference>
<proteinExistence type="predicted"/>
<dbReference type="GO" id="GO:0005886">
    <property type="term" value="C:plasma membrane"/>
    <property type="evidence" value="ECO:0007669"/>
    <property type="project" value="UniProtKB-SubCell"/>
</dbReference>
<feature type="transmembrane region" description="Helical" evidence="6">
    <location>
        <begin position="216"/>
        <end position="236"/>
    </location>
</feature>
<keyword evidence="2" id="KW-1003">Cell membrane</keyword>
<evidence type="ECO:0000256" key="6">
    <source>
        <dbReference type="SAM" id="Phobius"/>
    </source>
</evidence>